<feature type="transmembrane region" description="Helical" evidence="1">
    <location>
        <begin position="295"/>
        <end position="315"/>
    </location>
</feature>
<sequence>MKVFDRNKERSGHLSSTMLWCYLLISTGILLRLFFFFYNRSLWMDEVYLSSSLIKMNFQELATQTLDYQQKAPIGVLWIVKLLVNLWGTNEMVLRLFPLLCGIVSLFVFLPVVKYFLRPMGVIVAIGILALAPPLIFHSVEIKQYATELLATILLFYLYIRYKDKNTIPALFLWGFWIAVIIWFSYSALFIFAGMMTGLGCKYLIRRNWNTMFRLMIPVCLGLFSFLLNYVLFTHRHAESKWIVYWFDFYHNFMPFPPLNRGDLQWYPAALYHLIDYPLGLTWKFYTGNSALLKMIFKFPWIPIFCLFYGLWLFYKERRDFLILLFPFLFVFLASALKLYPLNERFWVFISPLLIIFIARAADESSLFAAGYKLRNLVPVLLLAGPLYGSLFFLIHPDEFIIHKRSFEREALSFVDSRFRPGDIVYVYWNNLPGYRFYHNTHPYKFTAMEGKDYRLVSTSYPDYLTHLGEDFNSFKGKKRVWLIYNDFYHTDIGDKIDQPAWYYLKDKNPTDRLLTYFSNLGENTPVYNSFDIKVVLVTLKPH</sequence>
<keyword evidence="1" id="KW-1133">Transmembrane helix</keyword>
<feature type="domain" description="Glycosyltransferase RgtA/B/C/D-like" evidence="2">
    <location>
        <begin position="72"/>
        <end position="228"/>
    </location>
</feature>
<organism evidence="3 4">
    <name type="scientific">Pedobacter cryoconitis</name>
    <dbReference type="NCBI Taxonomy" id="188932"/>
    <lineage>
        <taxon>Bacteria</taxon>
        <taxon>Pseudomonadati</taxon>
        <taxon>Bacteroidota</taxon>
        <taxon>Sphingobacteriia</taxon>
        <taxon>Sphingobacteriales</taxon>
        <taxon>Sphingobacteriaceae</taxon>
        <taxon>Pedobacter</taxon>
    </lineage>
</organism>
<feature type="transmembrane region" description="Helical" evidence="1">
    <location>
        <begin position="321"/>
        <end position="339"/>
    </location>
</feature>
<comment type="caution">
    <text evidence="3">The sequence shown here is derived from an EMBL/GenBank/DDBJ whole genome shotgun (WGS) entry which is preliminary data.</text>
</comment>
<keyword evidence="1" id="KW-0472">Membrane</keyword>
<evidence type="ECO:0000313" key="4">
    <source>
        <dbReference type="Proteomes" id="UP000521017"/>
    </source>
</evidence>
<dbReference type="InterPro" id="IPR038731">
    <property type="entry name" value="RgtA/B/C-like"/>
</dbReference>
<feature type="transmembrane region" description="Helical" evidence="1">
    <location>
        <begin position="20"/>
        <end position="38"/>
    </location>
</feature>
<protein>
    <recommendedName>
        <fullName evidence="2">Glycosyltransferase RgtA/B/C/D-like domain-containing protein</fullName>
    </recommendedName>
</protein>
<accession>A0A7X0MGA2</accession>
<keyword evidence="1" id="KW-0812">Transmembrane</keyword>
<name>A0A7X0MGA2_9SPHI</name>
<dbReference type="Pfam" id="PF13231">
    <property type="entry name" value="PMT_2"/>
    <property type="match status" value="1"/>
</dbReference>
<reference evidence="3 4" key="1">
    <citation type="submission" date="2020-08" db="EMBL/GenBank/DDBJ databases">
        <title>Genomic Encyclopedia of Type Strains, Phase IV (KMG-V): Genome sequencing to study the core and pangenomes of soil and plant-associated prokaryotes.</title>
        <authorList>
            <person name="Whitman W."/>
        </authorList>
    </citation>
    <scope>NUCLEOTIDE SEQUENCE [LARGE SCALE GENOMIC DNA]</scope>
    <source>
        <strain evidence="3 4">M2T3</strain>
    </source>
</reference>
<feature type="transmembrane region" description="Helical" evidence="1">
    <location>
        <begin position="374"/>
        <end position="395"/>
    </location>
</feature>
<evidence type="ECO:0000259" key="2">
    <source>
        <dbReference type="Pfam" id="PF13231"/>
    </source>
</evidence>
<feature type="transmembrane region" description="Helical" evidence="1">
    <location>
        <begin position="346"/>
        <end position="362"/>
    </location>
</feature>
<evidence type="ECO:0000256" key="1">
    <source>
        <dbReference type="SAM" id="Phobius"/>
    </source>
</evidence>
<dbReference type="Proteomes" id="UP000521017">
    <property type="component" value="Unassembled WGS sequence"/>
</dbReference>
<feature type="transmembrane region" description="Helical" evidence="1">
    <location>
        <begin position="120"/>
        <end position="136"/>
    </location>
</feature>
<dbReference type="AlphaFoldDB" id="A0A7X0MGA2"/>
<evidence type="ECO:0000313" key="3">
    <source>
        <dbReference type="EMBL" id="MBB6498107.1"/>
    </source>
</evidence>
<proteinExistence type="predicted"/>
<feature type="transmembrane region" description="Helical" evidence="1">
    <location>
        <begin position="92"/>
        <end position="113"/>
    </location>
</feature>
<dbReference type="EMBL" id="JACHCC010000001">
    <property type="protein sequence ID" value="MBB6498107.1"/>
    <property type="molecule type" value="Genomic_DNA"/>
</dbReference>
<feature type="transmembrane region" description="Helical" evidence="1">
    <location>
        <begin position="215"/>
        <end position="233"/>
    </location>
</feature>
<feature type="transmembrane region" description="Helical" evidence="1">
    <location>
        <begin position="172"/>
        <end position="195"/>
    </location>
</feature>
<gene>
    <name evidence="3" type="ORF">HDF25_000231</name>
</gene>